<feature type="region of interest" description="Disordered" evidence="1">
    <location>
        <begin position="87"/>
        <end position="111"/>
    </location>
</feature>
<accession>A0AAV7F5G5</accession>
<evidence type="ECO:0000313" key="2">
    <source>
        <dbReference type="EMBL" id="KAG9456367.1"/>
    </source>
</evidence>
<evidence type="ECO:0000256" key="1">
    <source>
        <dbReference type="SAM" id="MobiDB-lite"/>
    </source>
</evidence>
<feature type="compositionally biased region" description="Low complexity" evidence="1">
    <location>
        <begin position="151"/>
        <end position="175"/>
    </location>
</feature>
<name>A0AAV7F5G5_ARIFI</name>
<dbReference type="PANTHER" id="PTHR33257:SF6">
    <property type="entry name" value="OXYSTEROL-BINDING 4B-LIKE PROTEIN"/>
    <property type="match status" value="1"/>
</dbReference>
<protein>
    <submittedName>
        <fullName evidence="2">Uncharacterized protein</fullName>
    </submittedName>
</protein>
<dbReference type="PANTHER" id="PTHR33257">
    <property type="entry name" value="OS05G0165500 PROTEIN"/>
    <property type="match status" value="1"/>
</dbReference>
<feature type="region of interest" description="Disordered" evidence="1">
    <location>
        <begin position="125"/>
        <end position="175"/>
    </location>
</feature>
<comment type="caution">
    <text evidence="2">The sequence shown here is derived from an EMBL/GenBank/DDBJ whole genome shotgun (WGS) entry which is preliminary data.</text>
</comment>
<proteinExistence type="predicted"/>
<evidence type="ECO:0000313" key="3">
    <source>
        <dbReference type="Proteomes" id="UP000825729"/>
    </source>
</evidence>
<keyword evidence="3" id="KW-1185">Reference proteome</keyword>
<dbReference type="EMBL" id="JAINDJ010000002">
    <property type="protein sequence ID" value="KAG9456367.1"/>
    <property type="molecule type" value="Genomic_DNA"/>
</dbReference>
<dbReference type="AlphaFoldDB" id="A0AAV7F5G5"/>
<feature type="compositionally biased region" description="Polar residues" evidence="1">
    <location>
        <begin position="134"/>
        <end position="150"/>
    </location>
</feature>
<organism evidence="2 3">
    <name type="scientific">Aristolochia fimbriata</name>
    <name type="common">White veined hardy Dutchman's pipe vine</name>
    <dbReference type="NCBI Taxonomy" id="158543"/>
    <lineage>
        <taxon>Eukaryota</taxon>
        <taxon>Viridiplantae</taxon>
        <taxon>Streptophyta</taxon>
        <taxon>Embryophyta</taxon>
        <taxon>Tracheophyta</taxon>
        <taxon>Spermatophyta</taxon>
        <taxon>Magnoliopsida</taxon>
        <taxon>Magnoliidae</taxon>
        <taxon>Piperales</taxon>
        <taxon>Aristolochiaceae</taxon>
        <taxon>Aristolochia</taxon>
    </lineage>
</organism>
<dbReference type="Proteomes" id="UP000825729">
    <property type="component" value="Unassembled WGS sequence"/>
</dbReference>
<sequence>MKVPKDVRVLNEINEVYPEEITDNHRAISLLEGQEVFLNRILSRDSSRGFSSRIYYRGVGEVPFKWEVQPGTPKVTQKPAMLPPLSPPPAILSSRLAQDRDTKPNAGLNRGALRFWKRKGKRCPASKNKISECPSETGSEADSAQLWSSEGDSPGSPTCSTSSSSSFSAGSPSPVSTLPEAAFRRKLEHPTKKTGFGRLNLLWGCNPWDFTGAMLGLYD</sequence>
<gene>
    <name evidence="2" type="ORF">H6P81_000875</name>
</gene>
<reference evidence="2 3" key="1">
    <citation type="submission" date="2021-07" db="EMBL/GenBank/DDBJ databases">
        <title>The Aristolochia fimbriata genome: insights into angiosperm evolution, floral development and chemical biosynthesis.</title>
        <authorList>
            <person name="Jiao Y."/>
        </authorList>
    </citation>
    <scope>NUCLEOTIDE SEQUENCE [LARGE SCALE GENOMIC DNA]</scope>
    <source>
        <strain evidence="2">IBCAS-2021</strain>
        <tissue evidence="2">Leaf</tissue>
    </source>
</reference>